<dbReference type="SUPFAM" id="SSF48695">
    <property type="entry name" value="Multiheme cytochromes"/>
    <property type="match status" value="1"/>
</dbReference>
<reference evidence="2 3" key="1">
    <citation type="submission" date="2017-02" db="EMBL/GenBank/DDBJ databases">
        <authorList>
            <person name="Peterson S.W."/>
        </authorList>
    </citation>
    <scope>NUCLEOTIDE SEQUENCE [LARGE SCALE GENOMIC DNA]</scope>
    <source>
        <strain evidence="2 3">ATCC 49788</strain>
    </source>
</reference>
<sequence>MPLLSKIKSLLGLALFAIALVGCDAGVPEPNLAPAKAKAAQCVEPTADIRKNHMVYLDKHRDKTVIEGIRTTKHSLNECINCHVAPTREDGSAVHYTDAKQDHFCASCHTYVGVKLDCFQCHADRPQVAENPNYQHKLSSTTYHLSATTAQPDASDLLLLGSGQVQGATQ</sequence>
<dbReference type="RefSeq" id="WP_078923072.1">
    <property type="nucleotide sequence ID" value="NZ_FUYB01000013.1"/>
</dbReference>
<gene>
    <name evidence="2" type="ORF">SAMN02745130_02617</name>
</gene>
<name>A0A1T4X713_9GAMM</name>
<dbReference type="EMBL" id="FUYB01000013">
    <property type="protein sequence ID" value="SKA85424.1"/>
    <property type="molecule type" value="Genomic_DNA"/>
</dbReference>
<dbReference type="Proteomes" id="UP000190460">
    <property type="component" value="Unassembled WGS sequence"/>
</dbReference>
<dbReference type="InterPro" id="IPR036280">
    <property type="entry name" value="Multihaem_cyt_sf"/>
</dbReference>
<protein>
    <submittedName>
        <fullName evidence="2">Uncharacterized protein</fullName>
    </submittedName>
</protein>
<organism evidence="2 3">
    <name type="scientific">Thiothrix eikelboomii</name>
    <dbReference type="NCBI Taxonomy" id="92487"/>
    <lineage>
        <taxon>Bacteria</taxon>
        <taxon>Pseudomonadati</taxon>
        <taxon>Pseudomonadota</taxon>
        <taxon>Gammaproteobacteria</taxon>
        <taxon>Thiotrichales</taxon>
        <taxon>Thiotrichaceae</taxon>
        <taxon>Thiothrix</taxon>
    </lineage>
</organism>
<accession>A0A1T4X713</accession>
<feature type="signal peptide" evidence="1">
    <location>
        <begin position="1"/>
        <end position="19"/>
    </location>
</feature>
<keyword evidence="1" id="KW-0732">Signal</keyword>
<evidence type="ECO:0000313" key="3">
    <source>
        <dbReference type="Proteomes" id="UP000190460"/>
    </source>
</evidence>
<dbReference type="STRING" id="92487.SAMN02745130_02617"/>
<evidence type="ECO:0000256" key="1">
    <source>
        <dbReference type="SAM" id="SignalP"/>
    </source>
</evidence>
<dbReference type="OrthoDB" id="9790557at2"/>
<feature type="chain" id="PRO_5013001689" evidence="1">
    <location>
        <begin position="20"/>
        <end position="170"/>
    </location>
</feature>
<dbReference type="PROSITE" id="PS51257">
    <property type="entry name" value="PROKAR_LIPOPROTEIN"/>
    <property type="match status" value="1"/>
</dbReference>
<keyword evidence="3" id="KW-1185">Reference proteome</keyword>
<evidence type="ECO:0000313" key="2">
    <source>
        <dbReference type="EMBL" id="SKA85424.1"/>
    </source>
</evidence>
<dbReference type="AlphaFoldDB" id="A0A1T4X713"/>
<proteinExistence type="predicted"/>